<protein>
    <submittedName>
        <fullName evidence="2">Uncharacterized protein</fullName>
    </submittedName>
</protein>
<evidence type="ECO:0000256" key="1">
    <source>
        <dbReference type="SAM" id="Phobius"/>
    </source>
</evidence>
<proteinExistence type="predicted"/>
<reference evidence="2" key="2">
    <citation type="journal article" date="2021" name="Genome Biol. Evol.">
        <title>Developing a high-quality reference genome for a parasitic bivalve with doubly uniparental inheritance (Bivalvia: Unionida).</title>
        <authorList>
            <person name="Smith C.H."/>
        </authorList>
    </citation>
    <scope>NUCLEOTIDE SEQUENCE</scope>
    <source>
        <strain evidence="2">CHS0354</strain>
        <tissue evidence="2">Mantle</tissue>
    </source>
</reference>
<keyword evidence="1" id="KW-0472">Membrane</keyword>
<sequence length="206" mass="22763">MSDVGLKLLASTSGIVAMLSLAALLTPCWIMGSNKQDGKKIYRYEGLIFFVECKEDGGCEVKPLTVELSKENKQTKRYHLYGFITSLLIQILWITFPVIALVLQILSLKAPQKRNLYIPLSAFCFSIIVMPQWIKIGNEVNLYLNGGSDTDKSAKFDIPWSVILQAVAAGLSTLSAIIQIAFFVRTERKGNKDSSSAANIKALNNI</sequence>
<dbReference type="EMBL" id="JAEAOA010002208">
    <property type="protein sequence ID" value="KAK3603027.1"/>
    <property type="molecule type" value="Genomic_DNA"/>
</dbReference>
<dbReference type="Proteomes" id="UP001195483">
    <property type="component" value="Unassembled WGS sequence"/>
</dbReference>
<feature type="transmembrane region" description="Helical" evidence="1">
    <location>
        <begin position="78"/>
        <end position="103"/>
    </location>
</feature>
<dbReference type="AlphaFoldDB" id="A0AAE0T3B1"/>
<keyword evidence="1" id="KW-1133">Transmembrane helix</keyword>
<keyword evidence="3" id="KW-1185">Reference proteome</keyword>
<reference evidence="2" key="3">
    <citation type="submission" date="2023-05" db="EMBL/GenBank/DDBJ databases">
        <authorList>
            <person name="Smith C.H."/>
        </authorList>
    </citation>
    <scope>NUCLEOTIDE SEQUENCE</scope>
    <source>
        <strain evidence="2">CHS0354</strain>
        <tissue evidence="2">Mantle</tissue>
    </source>
</reference>
<organism evidence="2 3">
    <name type="scientific">Potamilus streckersoni</name>
    <dbReference type="NCBI Taxonomy" id="2493646"/>
    <lineage>
        <taxon>Eukaryota</taxon>
        <taxon>Metazoa</taxon>
        <taxon>Spiralia</taxon>
        <taxon>Lophotrochozoa</taxon>
        <taxon>Mollusca</taxon>
        <taxon>Bivalvia</taxon>
        <taxon>Autobranchia</taxon>
        <taxon>Heteroconchia</taxon>
        <taxon>Palaeoheterodonta</taxon>
        <taxon>Unionida</taxon>
        <taxon>Unionoidea</taxon>
        <taxon>Unionidae</taxon>
        <taxon>Ambleminae</taxon>
        <taxon>Lampsilini</taxon>
        <taxon>Potamilus</taxon>
    </lineage>
</organism>
<evidence type="ECO:0000313" key="2">
    <source>
        <dbReference type="EMBL" id="KAK3603027.1"/>
    </source>
</evidence>
<name>A0AAE0T3B1_9BIVA</name>
<reference evidence="2" key="1">
    <citation type="journal article" date="2021" name="Genome Biol. Evol.">
        <title>A High-Quality Reference Genome for a Parasitic Bivalve with Doubly Uniparental Inheritance (Bivalvia: Unionida).</title>
        <authorList>
            <person name="Smith C.H."/>
        </authorList>
    </citation>
    <scope>NUCLEOTIDE SEQUENCE</scope>
    <source>
        <strain evidence="2">CHS0354</strain>
    </source>
</reference>
<accession>A0AAE0T3B1</accession>
<gene>
    <name evidence="2" type="ORF">CHS0354_037775</name>
</gene>
<evidence type="ECO:0000313" key="3">
    <source>
        <dbReference type="Proteomes" id="UP001195483"/>
    </source>
</evidence>
<feature type="transmembrane region" description="Helical" evidence="1">
    <location>
        <begin position="162"/>
        <end position="184"/>
    </location>
</feature>
<comment type="caution">
    <text evidence="2">The sequence shown here is derived from an EMBL/GenBank/DDBJ whole genome shotgun (WGS) entry which is preliminary data.</text>
</comment>
<keyword evidence="1" id="KW-0812">Transmembrane</keyword>
<feature type="transmembrane region" description="Helical" evidence="1">
    <location>
        <begin position="12"/>
        <end position="32"/>
    </location>
</feature>